<dbReference type="NCBIfam" id="NF008528">
    <property type="entry name" value="PRK11463.1-2"/>
    <property type="match status" value="1"/>
</dbReference>
<dbReference type="InterPro" id="IPR007313">
    <property type="entry name" value="FxsA"/>
</dbReference>
<evidence type="ECO:0000256" key="1">
    <source>
        <dbReference type="SAM" id="Phobius"/>
    </source>
</evidence>
<keyword evidence="3" id="KW-1185">Reference proteome</keyword>
<feature type="transmembrane region" description="Helical" evidence="1">
    <location>
        <begin position="12"/>
        <end position="32"/>
    </location>
</feature>
<dbReference type="PANTHER" id="PTHR35335">
    <property type="entry name" value="UPF0716 PROTEIN FXSA"/>
    <property type="match status" value="1"/>
</dbReference>
<organism evidence="2 3">
    <name type="scientific">candidate division CSSED10-310 bacterium</name>
    <dbReference type="NCBI Taxonomy" id="2855610"/>
    <lineage>
        <taxon>Bacteria</taxon>
        <taxon>Bacteria division CSSED10-310</taxon>
    </lineage>
</organism>
<proteinExistence type="predicted"/>
<feature type="non-terminal residue" evidence="2">
    <location>
        <position position="1"/>
    </location>
</feature>
<evidence type="ECO:0000313" key="2">
    <source>
        <dbReference type="EMBL" id="MFC1852536.1"/>
    </source>
</evidence>
<keyword evidence="1" id="KW-0812">Transmembrane</keyword>
<protein>
    <submittedName>
        <fullName evidence="2">FxsA family protein</fullName>
    </submittedName>
</protein>
<feature type="transmembrane region" description="Helical" evidence="1">
    <location>
        <begin position="52"/>
        <end position="81"/>
    </location>
</feature>
<dbReference type="PANTHER" id="PTHR35335:SF1">
    <property type="entry name" value="UPF0716 PROTEIN FXSA"/>
    <property type="match status" value="1"/>
</dbReference>
<dbReference type="Pfam" id="PF04186">
    <property type="entry name" value="FxsA"/>
    <property type="match status" value="1"/>
</dbReference>
<dbReference type="EMBL" id="JBHPBY010000328">
    <property type="protein sequence ID" value="MFC1852536.1"/>
    <property type="molecule type" value="Genomic_DNA"/>
</dbReference>
<comment type="caution">
    <text evidence="2">The sequence shown here is derived from an EMBL/GenBank/DDBJ whole genome shotgun (WGS) entry which is preliminary data.</text>
</comment>
<dbReference type="Proteomes" id="UP001594351">
    <property type="component" value="Unassembled WGS sequence"/>
</dbReference>
<gene>
    <name evidence="2" type="ORF">ACFL27_20255</name>
</gene>
<evidence type="ECO:0000313" key="3">
    <source>
        <dbReference type="Proteomes" id="UP001594351"/>
    </source>
</evidence>
<reference evidence="2 3" key="1">
    <citation type="submission" date="2024-09" db="EMBL/GenBank/DDBJ databases">
        <title>Laminarin stimulates single cell rates of sulfate reduction while oxygen inhibits transcriptomic activity in coastal marine sediment.</title>
        <authorList>
            <person name="Lindsay M."/>
            <person name="Orcutt B."/>
            <person name="Emerson D."/>
            <person name="Stepanauskas R."/>
            <person name="D'Angelo T."/>
        </authorList>
    </citation>
    <scope>NUCLEOTIDE SEQUENCE [LARGE SCALE GENOMIC DNA]</scope>
    <source>
        <strain evidence="2">SAG AM-311-K15</strain>
    </source>
</reference>
<name>A0ABV6Z259_UNCC1</name>
<keyword evidence="1" id="KW-0472">Membrane</keyword>
<sequence>LPISRVSGFVDTMFLCILTGVVGGSIVRIQGLQTLKGIQESLSQGRAPTVEIVSGLMLLILGALLVVPGFITDVIGLLLLIPPLRLGIAQRLIQTFTKQFQLHTIQTVTDFKESSPYADDEVIDIEPLEQDED</sequence>
<accession>A0ABV6Z259</accession>
<keyword evidence="1" id="KW-1133">Transmembrane helix</keyword>